<dbReference type="Proteomes" id="UP000051487">
    <property type="component" value="Unassembled WGS sequence"/>
</dbReference>
<gene>
    <name evidence="7" type="ORF">ALT_4383</name>
</gene>
<evidence type="ECO:0000313" key="8">
    <source>
        <dbReference type="Proteomes" id="UP000051487"/>
    </source>
</evidence>
<dbReference type="GO" id="GO:0005634">
    <property type="term" value="C:nucleus"/>
    <property type="evidence" value="ECO:0007669"/>
    <property type="project" value="UniProtKB-ARBA"/>
</dbReference>
<dbReference type="GO" id="GO:0006338">
    <property type="term" value="P:chromatin remodeling"/>
    <property type="evidence" value="ECO:0007669"/>
    <property type="project" value="InterPro"/>
</dbReference>
<dbReference type="InterPro" id="IPR007529">
    <property type="entry name" value="Znf_HIT"/>
</dbReference>
<dbReference type="PROSITE" id="PS51083">
    <property type="entry name" value="ZF_HIT"/>
    <property type="match status" value="1"/>
</dbReference>
<feature type="region of interest" description="Disordered" evidence="5">
    <location>
        <begin position="122"/>
        <end position="208"/>
    </location>
</feature>
<proteinExistence type="predicted"/>
<feature type="domain" description="HIT-type" evidence="6">
    <location>
        <begin position="251"/>
        <end position="283"/>
    </location>
</feature>
<evidence type="ECO:0000256" key="3">
    <source>
        <dbReference type="ARBA" id="ARBA00022833"/>
    </source>
</evidence>
<feature type="compositionally biased region" description="Polar residues" evidence="5">
    <location>
        <begin position="161"/>
        <end position="179"/>
    </location>
</feature>
<evidence type="ECO:0000256" key="2">
    <source>
        <dbReference type="ARBA" id="ARBA00022771"/>
    </source>
</evidence>
<dbReference type="AlphaFoldDB" id="A0AAN4PI96"/>
<evidence type="ECO:0000313" key="7">
    <source>
        <dbReference type="EMBL" id="GAQ07062.1"/>
    </source>
</evidence>
<sequence>MYRIEVLPSTTSHVTPGWTYVPDRGFNPAQAAITPTIGRKRGIRDGGRTDLSSRQSNAIIRHLAELDRENHRDVHIPIPVKQKDAAGRGTRGKTTSNVRRILQSQKTFRNYLDDEEAALAQAAQSTIQRPSTSKITKPSRRSLTPAATPRSDLSKRKLSTVPPSRASTIPPETSTNATPDTDEDKKQPEAETENPNRLIKSEHDNDPLLKSYIPSAPSERIMEALLAEPPLTYNAARAGPPLTAKAPRHFCYMCGYWGKIRCKNCHVRTCGLACYKVHEDSRCAVKASSRKALCERRRSLITRFIAARRRHHYLSLRSESITNAWLFTVPDDINRLTRLLRDRCNASSQIQSQTDQTDRAPTIAAGGGFVCMQQQQQQPWLNVTRIAWNFQ</sequence>
<evidence type="ECO:0000259" key="6">
    <source>
        <dbReference type="PROSITE" id="PS51083"/>
    </source>
</evidence>
<reference evidence="7 8" key="1">
    <citation type="submission" date="2015-11" db="EMBL/GenBank/DDBJ databases">
        <title>Aspergillus lentulus strain IFM 54703T.</title>
        <authorList>
            <person name="Kusuya Y."/>
            <person name="Sakai K."/>
            <person name="Kamei K."/>
            <person name="Takahashi H."/>
            <person name="Yaguchi T."/>
        </authorList>
    </citation>
    <scope>NUCLEOTIDE SEQUENCE [LARGE SCALE GENOMIC DNA]</scope>
    <source>
        <strain evidence="7 8">IFM 54703</strain>
    </source>
</reference>
<dbReference type="PANTHER" id="PTHR13093">
    <property type="entry name" value="ZINC FINGER HIT DOMAIN CONTAINING PROTEIN 1"/>
    <property type="match status" value="1"/>
</dbReference>
<feature type="compositionally biased region" description="Polar residues" evidence="5">
    <location>
        <begin position="125"/>
        <end position="136"/>
    </location>
</feature>
<dbReference type="Pfam" id="PF04438">
    <property type="entry name" value="zf-HIT"/>
    <property type="match status" value="1"/>
</dbReference>
<organism evidence="7 8">
    <name type="scientific">Aspergillus lentulus</name>
    <dbReference type="NCBI Taxonomy" id="293939"/>
    <lineage>
        <taxon>Eukaryota</taxon>
        <taxon>Fungi</taxon>
        <taxon>Dikarya</taxon>
        <taxon>Ascomycota</taxon>
        <taxon>Pezizomycotina</taxon>
        <taxon>Eurotiomycetes</taxon>
        <taxon>Eurotiomycetidae</taxon>
        <taxon>Eurotiales</taxon>
        <taxon>Aspergillaceae</taxon>
        <taxon>Aspergillus</taxon>
        <taxon>Aspergillus subgen. Fumigati</taxon>
    </lineage>
</organism>
<keyword evidence="1" id="KW-0479">Metal-binding</keyword>
<accession>A0AAN4PI96</accession>
<dbReference type="CDD" id="cd21437">
    <property type="entry name" value="zf-HIT_ZNHIT1_like"/>
    <property type="match status" value="1"/>
</dbReference>
<evidence type="ECO:0000256" key="1">
    <source>
        <dbReference type="ARBA" id="ARBA00022723"/>
    </source>
</evidence>
<dbReference type="GO" id="GO:0008270">
    <property type="term" value="F:zinc ion binding"/>
    <property type="evidence" value="ECO:0007669"/>
    <property type="project" value="UniProtKB-UniRule"/>
</dbReference>
<comment type="caution">
    <text evidence="7">The sequence shown here is derived from an EMBL/GenBank/DDBJ whole genome shotgun (WGS) entry which is preliminary data.</text>
</comment>
<protein>
    <recommendedName>
        <fullName evidence="6">HIT-type domain-containing protein</fullName>
    </recommendedName>
</protein>
<dbReference type="InterPro" id="IPR039723">
    <property type="entry name" value="Vps71/ZNHIT1"/>
</dbReference>
<keyword evidence="3" id="KW-0862">Zinc</keyword>
<evidence type="ECO:0000256" key="5">
    <source>
        <dbReference type="SAM" id="MobiDB-lite"/>
    </source>
</evidence>
<keyword evidence="2 4" id="KW-0863">Zinc-finger</keyword>
<evidence type="ECO:0000256" key="4">
    <source>
        <dbReference type="PROSITE-ProRule" id="PRU00453"/>
    </source>
</evidence>
<dbReference type="EMBL" id="BCLY01000008">
    <property type="protein sequence ID" value="GAQ07062.1"/>
    <property type="molecule type" value="Genomic_DNA"/>
</dbReference>
<name>A0AAN4PI96_ASPLE</name>